<comment type="caution">
    <text evidence="2">The sequence shown here is derived from an EMBL/GenBank/DDBJ whole genome shotgun (WGS) entry which is preliminary data.</text>
</comment>
<accession>A0ABP7X482</accession>
<name>A0ABP7X482_9SPHI</name>
<keyword evidence="3" id="KW-1185">Reference proteome</keyword>
<evidence type="ECO:0000256" key="1">
    <source>
        <dbReference type="SAM" id="SignalP"/>
    </source>
</evidence>
<keyword evidence="1" id="KW-0732">Signal</keyword>
<reference evidence="3" key="1">
    <citation type="journal article" date="2019" name="Int. J. Syst. Evol. Microbiol.">
        <title>The Global Catalogue of Microorganisms (GCM) 10K type strain sequencing project: providing services to taxonomists for standard genome sequencing and annotation.</title>
        <authorList>
            <consortium name="The Broad Institute Genomics Platform"/>
            <consortium name="The Broad Institute Genome Sequencing Center for Infectious Disease"/>
            <person name="Wu L."/>
            <person name="Ma J."/>
        </authorList>
    </citation>
    <scope>NUCLEOTIDE SEQUENCE [LARGE SCALE GENOMIC DNA]</scope>
    <source>
        <strain evidence="3">JCM 17085</strain>
    </source>
</reference>
<evidence type="ECO:0008006" key="4">
    <source>
        <dbReference type="Google" id="ProtNLM"/>
    </source>
</evidence>
<dbReference type="RefSeq" id="WP_345106911.1">
    <property type="nucleotide sequence ID" value="NZ_BAABCV010000014.1"/>
</dbReference>
<feature type="signal peptide" evidence="1">
    <location>
        <begin position="1"/>
        <end position="18"/>
    </location>
</feature>
<dbReference type="Proteomes" id="UP001500841">
    <property type="component" value="Unassembled WGS sequence"/>
</dbReference>
<sequence>MKKILAVVLLLVCSGAFAQTGAVMTRKTMTGAEYAEFMKRVPKITDTKIYDREGNIVDSAKARELVKTFDYQINQTIPSGQTEYKHVLMKVDHAMEARMDASSRLMFRPSSPKLWDGVILDLTPLAKHTDISKLDGKAVVLLFRNRNYGYMYKGINDAIANFIDGNKFEVFAITNLDYASAKAAQKAAPILNARYVVDAQDLIDFYETGGDALIVVTNAKHEITYAAKGGPAMVPRTLNKLLKEL</sequence>
<organism evidence="2 3">
    <name type="scientific">Mucilaginibacter panaciglaebae</name>
    <dbReference type="NCBI Taxonomy" id="502331"/>
    <lineage>
        <taxon>Bacteria</taxon>
        <taxon>Pseudomonadati</taxon>
        <taxon>Bacteroidota</taxon>
        <taxon>Sphingobacteriia</taxon>
        <taxon>Sphingobacteriales</taxon>
        <taxon>Sphingobacteriaceae</taxon>
        <taxon>Mucilaginibacter</taxon>
    </lineage>
</organism>
<evidence type="ECO:0000313" key="2">
    <source>
        <dbReference type="EMBL" id="GAA4104227.1"/>
    </source>
</evidence>
<evidence type="ECO:0000313" key="3">
    <source>
        <dbReference type="Proteomes" id="UP001500841"/>
    </source>
</evidence>
<protein>
    <recommendedName>
        <fullName evidence="4">Redoxin domain-containing protein</fullName>
    </recommendedName>
</protein>
<proteinExistence type="predicted"/>
<feature type="chain" id="PRO_5046336544" description="Redoxin domain-containing protein" evidence="1">
    <location>
        <begin position="19"/>
        <end position="245"/>
    </location>
</feature>
<gene>
    <name evidence="2" type="ORF">GCM10022392_32190</name>
</gene>
<dbReference type="EMBL" id="BAABCV010000014">
    <property type="protein sequence ID" value="GAA4104227.1"/>
    <property type="molecule type" value="Genomic_DNA"/>
</dbReference>